<accession>A0A1U7MW43</accession>
<dbReference type="AlphaFoldDB" id="A0A1U7MW43"/>
<dbReference type="InterPro" id="IPR000620">
    <property type="entry name" value="EamA_dom"/>
</dbReference>
<reference evidence="4 5" key="1">
    <citation type="submission" date="2016-10" db="EMBL/GenBank/DDBJ databases">
        <title>Comparative genomics uncovers the prolific and rare metabolic potential of the cyanobacterial genus Moorea.</title>
        <authorList>
            <person name="Leao T."/>
            <person name="Castelao G."/>
            <person name="Korobeynikov A."/>
            <person name="Monroe E.A."/>
            <person name="Podell S."/>
            <person name="Glukhov E."/>
            <person name="Allen E."/>
            <person name="Gerwick W.H."/>
            <person name="Gerwick L."/>
        </authorList>
    </citation>
    <scope>NUCLEOTIDE SEQUENCE [LARGE SCALE GENOMIC DNA]</scope>
    <source>
        <strain evidence="4 5">PNG5-198</strain>
    </source>
</reference>
<keyword evidence="2" id="KW-0812">Transmembrane</keyword>
<dbReference type="RefSeq" id="WP_075895939.1">
    <property type="nucleotide sequence ID" value="NZ_MKZS01000001.1"/>
</dbReference>
<feature type="transmembrane region" description="Helical" evidence="2">
    <location>
        <begin position="63"/>
        <end position="81"/>
    </location>
</feature>
<evidence type="ECO:0000313" key="5">
    <source>
        <dbReference type="Proteomes" id="UP000186657"/>
    </source>
</evidence>
<keyword evidence="2" id="KW-1133">Transmembrane helix</keyword>
<evidence type="ECO:0000259" key="3">
    <source>
        <dbReference type="Pfam" id="PF00892"/>
    </source>
</evidence>
<evidence type="ECO:0000256" key="2">
    <source>
        <dbReference type="SAM" id="Phobius"/>
    </source>
</evidence>
<evidence type="ECO:0000256" key="1">
    <source>
        <dbReference type="ARBA" id="ARBA00007362"/>
    </source>
</evidence>
<comment type="similarity">
    <text evidence="1">Belongs to the EamA transporter family.</text>
</comment>
<dbReference type="Pfam" id="PF00892">
    <property type="entry name" value="EamA"/>
    <property type="match status" value="1"/>
</dbReference>
<feature type="transmembrane region" description="Helical" evidence="2">
    <location>
        <begin position="35"/>
        <end position="51"/>
    </location>
</feature>
<protein>
    <recommendedName>
        <fullName evidence="3">EamA domain-containing protein</fullName>
    </recommendedName>
</protein>
<feature type="transmembrane region" description="Helical" evidence="2">
    <location>
        <begin position="87"/>
        <end position="111"/>
    </location>
</feature>
<dbReference type="InterPro" id="IPR037185">
    <property type="entry name" value="EmrE-like"/>
</dbReference>
<feature type="transmembrane region" description="Helical" evidence="2">
    <location>
        <begin position="123"/>
        <end position="142"/>
    </location>
</feature>
<dbReference type="SUPFAM" id="SSF103481">
    <property type="entry name" value="Multidrug resistance efflux transporter EmrE"/>
    <property type="match status" value="1"/>
</dbReference>
<keyword evidence="5" id="KW-1185">Reference proteome</keyword>
<proteinExistence type="inferred from homology"/>
<keyword evidence="2" id="KW-0472">Membrane</keyword>
<evidence type="ECO:0000313" key="4">
    <source>
        <dbReference type="EMBL" id="OLT57915.1"/>
    </source>
</evidence>
<dbReference type="Proteomes" id="UP000186657">
    <property type="component" value="Unassembled WGS sequence"/>
</dbReference>
<dbReference type="GO" id="GO:0016020">
    <property type="term" value="C:membrane"/>
    <property type="evidence" value="ECO:0007669"/>
    <property type="project" value="InterPro"/>
</dbReference>
<gene>
    <name evidence="4" type="ORF">BJP37_01515</name>
</gene>
<sequence length="151" mass="15655">MKPWFIPTLGAILCWGAWAFLPKLSAQYISDGSAIVYQGLGGAIVASLIFLHLRDGLETHPGGIIAVIAGMLNFLGVLFYIKAVSKGSVAIVSTLSALYPLVVIVLGLVVLQETLTLKQMIGIGFALVAIAESGAVAVGHAARTPIALIAT</sequence>
<name>A0A1U7MW43_9CYAN</name>
<organism evidence="4 5">
    <name type="scientific">Moorena bouillonii PNG</name>
    <dbReference type="NCBI Taxonomy" id="568701"/>
    <lineage>
        <taxon>Bacteria</taxon>
        <taxon>Bacillati</taxon>
        <taxon>Cyanobacteriota</taxon>
        <taxon>Cyanophyceae</taxon>
        <taxon>Coleofasciculales</taxon>
        <taxon>Coleofasciculaceae</taxon>
        <taxon>Moorena</taxon>
    </lineage>
</organism>
<feature type="domain" description="EamA" evidence="3">
    <location>
        <begin position="8"/>
        <end position="131"/>
    </location>
</feature>
<comment type="caution">
    <text evidence="4">The sequence shown here is derived from an EMBL/GenBank/DDBJ whole genome shotgun (WGS) entry which is preliminary data.</text>
</comment>
<dbReference type="EMBL" id="MKZS01000001">
    <property type="protein sequence ID" value="OLT57915.1"/>
    <property type="molecule type" value="Genomic_DNA"/>
</dbReference>